<keyword evidence="1" id="KW-0472">Membrane</keyword>
<feature type="transmembrane region" description="Helical" evidence="1">
    <location>
        <begin position="31"/>
        <end position="50"/>
    </location>
</feature>
<name>A0ABS2KH21_9GAMM</name>
<evidence type="ECO:0000313" key="3">
    <source>
        <dbReference type="Proteomes" id="UP001430193"/>
    </source>
</evidence>
<sequence>MNGLSSEPQNALVLRDIHLPPAPSWWPPAPGWWVLFGLVCVAVIATVSLYRRARRKRLIRQRVLAEIDALAARHPEDDAAYATALHQLLRRAALRYAPDAHVTRGEHWRQVLAGVPADDATLDALMTLEARMYQPRAEFDRRGVQAAAQRWLAAAVRHANVGEPGHA</sequence>
<gene>
    <name evidence="2" type="ORF">ISS99_11975</name>
</gene>
<keyword evidence="1" id="KW-1133">Transmembrane helix</keyword>
<protein>
    <submittedName>
        <fullName evidence="2">DUF4381 domain-containing protein</fullName>
    </submittedName>
</protein>
<dbReference type="Pfam" id="PF14316">
    <property type="entry name" value="DUF4381"/>
    <property type="match status" value="1"/>
</dbReference>
<reference evidence="2" key="1">
    <citation type="submission" date="2020-10" db="EMBL/GenBank/DDBJ databases">
        <title>Phylogeny of dyella-like bacteria.</title>
        <authorList>
            <person name="Fu J."/>
        </authorList>
    </citation>
    <scope>NUCLEOTIDE SEQUENCE</scope>
    <source>
        <strain evidence="2">DHON07</strain>
    </source>
</reference>
<keyword evidence="1" id="KW-0812">Transmembrane</keyword>
<evidence type="ECO:0000313" key="2">
    <source>
        <dbReference type="EMBL" id="MBM7130249.1"/>
    </source>
</evidence>
<dbReference type="EMBL" id="JADIKF010000039">
    <property type="protein sequence ID" value="MBM7130249.1"/>
    <property type="molecule type" value="Genomic_DNA"/>
</dbReference>
<dbReference type="InterPro" id="IPR025489">
    <property type="entry name" value="DUF4381"/>
</dbReference>
<organism evidence="2 3">
    <name type="scientific">Dyella mobilis</name>
    <dbReference type="NCBI Taxonomy" id="1849582"/>
    <lineage>
        <taxon>Bacteria</taxon>
        <taxon>Pseudomonadati</taxon>
        <taxon>Pseudomonadota</taxon>
        <taxon>Gammaproteobacteria</taxon>
        <taxon>Lysobacterales</taxon>
        <taxon>Rhodanobacteraceae</taxon>
        <taxon>Dyella</taxon>
    </lineage>
</organism>
<comment type="caution">
    <text evidence="2">The sequence shown here is derived from an EMBL/GenBank/DDBJ whole genome shotgun (WGS) entry which is preliminary data.</text>
</comment>
<dbReference type="RefSeq" id="WP_204631848.1">
    <property type="nucleotide sequence ID" value="NZ_BSOC01000002.1"/>
</dbReference>
<evidence type="ECO:0000256" key="1">
    <source>
        <dbReference type="SAM" id="Phobius"/>
    </source>
</evidence>
<keyword evidence="3" id="KW-1185">Reference proteome</keyword>
<dbReference type="Proteomes" id="UP001430193">
    <property type="component" value="Unassembled WGS sequence"/>
</dbReference>
<proteinExistence type="predicted"/>
<accession>A0ABS2KH21</accession>